<dbReference type="InterPro" id="IPR055530">
    <property type="entry name" value="DUF7104"/>
</dbReference>
<evidence type="ECO:0000313" key="2">
    <source>
        <dbReference type="EMBL" id="KAF5857975.1"/>
    </source>
</evidence>
<proteinExistence type="predicted"/>
<reference evidence="2 3" key="1">
    <citation type="submission" date="2019-04" db="EMBL/GenBank/DDBJ databases">
        <title>Aspergillus burnettii sp. nov., novel species from soil in southeast Queensland.</title>
        <authorList>
            <person name="Gilchrist C.L.M."/>
            <person name="Pitt J.I."/>
            <person name="Lange L."/>
            <person name="Lacey H.J."/>
            <person name="Vuong D."/>
            <person name="Midgley D.J."/>
            <person name="Greenfield P."/>
            <person name="Bradbury M."/>
            <person name="Lacey E."/>
            <person name="Busk P.K."/>
            <person name="Pilgaard B."/>
            <person name="Chooi Y.H."/>
            <person name="Piggott A.M."/>
        </authorList>
    </citation>
    <scope>NUCLEOTIDE SEQUENCE [LARGE SCALE GENOMIC DNA]</scope>
    <source>
        <strain evidence="2 3">FRR 5400</strain>
    </source>
</reference>
<organism evidence="2 3">
    <name type="scientific">Petromyces alliaceus</name>
    <name type="common">Aspergillus alliaceus</name>
    <dbReference type="NCBI Taxonomy" id="209559"/>
    <lineage>
        <taxon>Eukaryota</taxon>
        <taxon>Fungi</taxon>
        <taxon>Dikarya</taxon>
        <taxon>Ascomycota</taxon>
        <taxon>Pezizomycotina</taxon>
        <taxon>Eurotiomycetes</taxon>
        <taxon>Eurotiomycetidae</taxon>
        <taxon>Eurotiales</taxon>
        <taxon>Aspergillaceae</taxon>
        <taxon>Aspergillus</taxon>
        <taxon>Aspergillus subgen. Circumdati</taxon>
    </lineage>
</organism>
<accession>A0A8H6A140</accession>
<dbReference type="Pfam" id="PF23397">
    <property type="entry name" value="DUF7104"/>
    <property type="match status" value="2"/>
</dbReference>
<protein>
    <submittedName>
        <fullName evidence="2">Uncharacterized protein</fullName>
    </submittedName>
</protein>
<feature type="compositionally biased region" description="Basic and acidic residues" evidence="1">
    <location>
        <begin position="240"/>
        <end position="251"/>
    </location>
</feature>
<keyword evidence="3" id="KW-1185">Reference proteome</keyword>
<feature type="region of interest" description="Disordered" evidence="1">
    <location>
        <begin position="415"/>
        <end position="443"/>
    </location>
</feature>
<dbReference type="Gene3D" id="1.20.5.340">
    <property type="match status" value="1"/>
</dbReference>
<evidence type="ECO:0000313" key="3">
    <source>
        <dbReference type="Proteomes" id="UP000541154"/>
    </source>
</evidence>
<dbReference type="Proteomes" id="UP000541154">
    <property type="component" value="Unassembled WGS sequence"/>
</dbReference>
<dbReference type="EMBL" id="SPNV01000228">
    <property type="protein sequence ID" value="KAF5857975.1"/>
    <property type="molecule type" value="Genomic_DNA"/>
</dbReference>
<evidence type="ECO:0000256" key="1">
    <source>
        <dbReference type="SAM" id="MobiDB-lite"/>
    </source>
</evidence>
<name>A0A8H6A140_PETAA</name>
<gene>
    <name evidence="2" type="ORF">ETB97_005006</name>
</gene>
<comment type="caution">
    <text evidence="2">The sequence shown here is derived from an EMBL/GenBank/DDBJ whole genome shotgun (WGS) entry which is preliminary data.</text>
</comment>
<dbReference type="AlphaFoldDB" id="A0A8H6A140"/>
<sequence>MKLLLGQRHLPISEGLLLAVAANTRCAEPLMRLFLDRRGEMLLISEEVLKAAAANTQCAEPLMRLFLDRRGEKLSISEGVLKAAARNPASGKRMAEFLSDKIGSIGKIVVTPETLDDESDSASIIFSVQSLQSTAMTTRSSLTQAEITKATDELVGILLWDEELDILYKAAINDKRIGPDRFVRNFEKLLKKFSTNLKAESQESLHVELANFVALRAGLVASKVRDMFQPASAVSQDTAPSRKNEDSKNELLDQPSEEGSSAKEGSVGNNPYISPEENELDQKGEEHFASLLAHGRYFLVESNAFGMLREGLRNFVHPPYKQTTHLSRAITAMGYSESSEPAPALHLNVLAKISRTVMSLLSSLGLKEKAIQPGHQRIRWMNAHGKWLYDDYIEHDAGALHVLQNHLNTLMYQTETSTEGDNGHSSSHSSRVGTPNRSSAVVNSSNTGGMLGELHDASADVGIGSAIRDVELGESPHRTFHLLLCVEMGRYGVELHQLPITHIMDDRQLFCALKRVYYEHRGRFKPFWSLRTVRGIHFMKFTYGGHRYIDVRCHEDLCEKEKPCDCVPPGNLVHPNGTEYEFCPLPPKLSPPFGPE</sequence>
<feature type="region of interest" description="Disordered" evidence="1">
    <location>
        <begin position="231"/>
        <end position="280"/>
    </location>
</feature>